<gene>
    <name evidence="1" type="ORF">O4H32_04110</name>
</gene>
<reference evidence="1" key="1">
    <citation type="submission" date="2022-12" db="EMBL/GenBank/DDBJ databases">
        <title>Bacterial isolates from different developmental stages of Nematostella vectensis.</title>
        <authorList>
            <person name="Fraune S."/>
        </authorList>
    </citation>
    <scope>NUCLEOTIDE SEQUENCE</scope>
    <source>
        <strain evidence="1">G21619-S1</strain>
    </source>
</reference>
<name>A0ABT4M1E7_9BURK</name>
<dbReference type="Proteomes" id="UP001068379">
    <property type="component" value="Unassembled WGS sequence"/>
</dbReference>
<sequence>MESGLIQLIFSLLSRMQARLGGNLDQLIDYVVNNAAAWTFPEVAGEEVDKRERALKEWERHMATLDTAILSLIGEADVPDDQIEAALDNILQSSLWQRRLLRVDDASRAAYRTTLLTRSRHIWANSTAATRRGYFLAGLGLEAGHALDAIAPEANDLLIQANAALVASDHEAAIAAITGIAERVFAFYPFEPDPLPANWREVLRYWLLGQPLAAIVAGEEADALQFIEGGLVYRLPWAMEALRVRAAANGDVVGMFAQALDDYELGLAVPAVETGTMNRSASILIQAGFNSRLAAIKAVTDTAATLTTGAELRDWLRSPGLAAWSAQPNWPTAETRAIWLAFIQEFAPSDNLTWARRDYLGNVQWFAVPAPPGTPVSLFHWNGQPLVLAPDGHAIGLLQHPLNLNRRGLVRATVAMNNGQLDLSYLGPDDLWGG</sequence>
<dbReference type="EMBL" id="JAPWHE010000002">
    <property type="protein sequence ID" value="MCZ4329142.1"/>
    <property type="molecule type" value="Genomic_DNA"/>
</dbReference>
<comment type="caution">
    <text evidence="1">The sequence shown here is derived from an EMBL/GenBank/DDBJ whole genome shotgun (WGS) entry which is preliminary data.</text>
</comment>
<evidence type="ECO:0000313" key="2">
    <source>
        <dbReference type="Proteomes" id="UP001068379"/>
    </source>
</evidence>
<protein>
    <submittedName>
        <fullName evidence="1">Uncharacterized protein</fullName>
    </submittedName>
</protein>
<keyword evidence="2" id="KW-1185">Reference proteome</keyword>
<evidence type="ECO:0000313" key="1">
    <source>
        <dbReference type="EMBL" id="MCZ4329142.1"/>
    </source>
</evidence>
<dbReference type="RefSeq" id="WP_269356988.1">
    <property type="nucleotide sequence ID" value="NZ_JAPWHE010000002.1"/>
</dbReference>
<accession>A0ABT4M1E7</accession>
<organism evidence="1 2">
    <name type="scientific">Castellaniella denitrificans</name>
    <dbReference type="NCBI Taxonomy" id="56119"/>
    <lineage>
        <taxon>Bacteria</taxon>
        <taxon>Pseudomonadati</taxon>
        <taxon>Pseudomonadota</taxon>
        <taxon>Betaproteobacteria</taxon>
        <taxon>Burkholderiales</taxon>
        <taxon>Alcaligenaceae</taxon>
        <taxon>Castellaniella</taxon>
    </lineage>
</organism>
<proteinExistence type="predicted"/>